<proteinExistence type="predicted"/>
<dbReference type="Gene3D" id="2.60.120.1440">
    <property type="match status" value="1"/>
</dbReference>
<dbReference type="InterPro" id="IPR012373">
    <property type="entry name" value="Ferrdict_sens_TM"/>
</dbReference>
<dbReference type="Proteomes" id="UP000384372">
    <property type="component" value="Unassembled WGS sequence"/>
</dbReference>
<dbReference type="PIRSF" id="PIRSF018266">
    <property type="entry name" value="FecR"/>
    <property type="match status" value="1"/>
</dbReference>
<gene>
    <name evidence="4" type="ORF">F7D20_07465</name>
</gene>
<accession>A0A6A7WBQ6</accession>
<keyword evidence="5" id="KW-1185">Reference proteome</keyword>
<dbReference type="PANTHER" id="PTHR30273:SF2">
    <property type="entry name" value="PROTEIN FECR"/>
    <property type="match status" value="1"/>
</dbReference>
<sequence length="304" mass="34571">MEDNINNYKYDDSVEDLKLRSFVEQSFPKKMDSNSIKQKTFMKIHDEQRRSHRRQWARVSVAACILLTFVCLGLWKILDTRRVETLTACTKKMEMQHIIVPVGEKMTIMLSDGTKLVANSRTTLSYPKTFQGAERREVSIKGEAYFEVAHDAEHPFVVNSGKFKVKVLGTRFNISNYDDSKSSVVLAKGSVEITTDNKDLVRMKPSEKVVVENGSFVEKTQVDAQDYTSWMDGVLTLQGESVNDIAEMLSQYYGVKIVCNHVNSTPLYGKLVLQDSVMDVLKTIKGMVKIKTIRKNGEIYIVTN</sequence>
<name>A0A6A7WBQ6_9BACT</name>
<feature type="transmembrane region" description="Helical" evidence="1">
    <location>
        <begin position="59"/>
        <end position="78"/>
    </location>
</feature>
<keyword evidence="1" id="KW-0812">Transmembrane</keyword>
<organism evidence="4 5">
    <name type="scientific">Segatella copri</name>
    <dbReference type="NCBI Taxonomy" id="165179"/>
    <lineage>
        <taxon>Bacteria</taxon>
        <taxon>Pseudomonadati</taxon>
        <taxon>Bacteroidota</taxon>
        <taxon>Bacteroidia</taxon>
        <taxon>Bacteroidales</taxon>
        <taxon>Prevotellaceae</taxon>
        <taxon>Segatella</taxon>
    </lineage>
</organism>
<evidence type="ECO:0000313" key="5">
    <source>
        <dbReference type="Proteomes" id="UP000384372"/>
    </source>
</evidence>
<dbReference type="PANTHER" id="PTHR30273">
    <property type="entry name" value="PERIPLASMIC SIGNAL SENSOR AND SIGMA FACTOR ACTIVATOR FECR-RELATED"/>
    <property type="match status" value="1"/>
</dbReference>
<reference evidence="4 5" key="1">
    <citation type="submission" date="2019-09" db="EMBL/GenBank/DDBJ databases">
        <title>Distinct polysaccharide growth profiles of human intestinal Prevotella copri isolates.</title>
        <authorList>
            <person name="Fehlner-Peach H."/>
            <person name="Magnabosco C."/>
            <person name="Raghavan V."/>
            <person name="Scher J.U."/>
            <person name="Tett A."/>
            <person name="Cox L.M."/>
            <person name="Gottsegen C."/>
            <person name="Watters A."/>
            <person name="Wiltshire- Gordon J.D."/>
            <person name="Segata N."/>
            <person name="Bonneau R."/>
            <person name="Littman D.R."/>
        </authorList>
    </citation>
    <scope>NUCLEOTIDE SEQUENCE [LARGE SCALE GENOMIC DNA]</scope>
    <source>
        <strain evidence="5">iAQ1173</strain>
    </source>
</reference>
<dbReference type="GO" id="GO:0016989">
    <property type="term" value="F:sigma factor antagonist activity"/>
    <property type="evidence" value="ECO:0007669"/>
    <property type="project" value="TreeGrafter"/>
</dbReference>
<dbReference type="OrthoDB" id="1117107at2"/>
<evidence type="ECO:0000259" key="2">
    <source>
        <dbReference type="Pfam" id="PF04773"/>
    </source>
</evidence>
<dbReference type="AlphaFoldDB" id="A0A6A7WBQ6"/>
<evidence type="ECO:0000313" key="4">
    <source>
        <dbReference type="EMBL" id="MQP11796.1"/>
    </source>
</evidence>
<evidence type="ECO:0000256" key="1">
    <source>
        <dbReference type="SAM" id="Phobius"/>
    </source>
</evidence>
<dbReference type="InterPro" id="IPR006860">
    <property type="entry name" value="FecR"/>
</dbReference>
<feature type="domain" description="Protein FecR C-terminal" evidence="3">
    <location>
        <begin position="235"/>
        <end position="301"/>
    </location>
</feature>
<protein>
    <submittedName>
        <fullName evidence="4">DUF4974 domain-containing protein</fullName>
    </submittedName>
</protein>
<comment type="caution">
    <text evidence="4">The sequence shown here is derived from an EMBL/GenBank/DDBJ whole genome shotgun (WGS) entry which is preliminary data.</text>
</comment>
<dbReference type="InterPro" id="IPR032508">
    <property type="entry name" value="FecR_C"/>
</dbReference>
<evidence type="ECO:0000259" key="3">
    <source>
        <dbReference type="Pfam" id="PF16344"/>
    </source>
</evidence>
<keyword evidence="1" id="KW-0472">Membrane</keyword>
<dbReference type="Gene3D" id="3.55.50.30">
    <property type="match status" value="1"/>
</dbReference>
<dbReference type="Pfam" id="PF16344">
    <property type="entry name" value="FecR_C"/>
    <property type="match status" value="1"/>
</dbReference>
<dbReference type="Pfam" id="PF04773">
    <property type="entry name" value="FecR"/>
    <property type="match status" value="1"/>
</dbReference>
<feature type="domain" description="FecR protein" evidence="2">
    <location>
        <begin position="99"/>
        <end position="192"/>
    </location>
</feature>
<keyword evidence="1" id="KW-1133">Transmembrane helix</keyword>
<dbReference type="EMBL" id="VZAD01000061">
    <property type="protein sequence ID" value="MQP11796.1"/>
    <property type="molecule type" value="Genomic_DNA"/>
</dbReference>